<dbReference type="RefSeq" id="WP_238527465.1">
    <property type="nucleotide sequence ID" value="NZ_AHJG01000082.1"/>
</dbReference>
<comment type="caution">
    <text evidence="2">The sequence shown here is derived from an EMBL/GenBank/DDBJ whole genome shotgun (WGS) entry which is preliminary data.</text>
</comment>
<organism evidence="2 3">
    <name type="scientific">Candidatus Nitrosarchaeum limnium BG20</name>
    <dbReference type="NCBI Taxonomy" id="859192"/>
    <lineage>
        <taxon>Archaea</taxon>
        <taxon>Nitrososphaerota</taxon>
        <taxon>Nitrososphaeria</taxon>
        <taxon>Nitrosopumilales</taxon>
        <taxon>Nitrosopumilaceae</taxon>
        <taxon>Nitrosarchaeum</taxon>
    </lineage>
</organism>
<protein>
    <recommendedName>
        <fullName evidence="4">Major facilitator superfamily (MFS) profile domain-containing protein</fullName>
    </recommendedName>
</protein>
<proteinExistence type="predicted"/>
<dbReference type="EMBL" id="AHJG01000082">
    <property type="protein sequence ID" value="EPA06268.1"/>
    <property type="molecule type" value="Genomic_DNA"/>
</dbReference>
<name>S2E699_9ARCH</name>
<sequence length="71" mass="7546">MTLLLNLIGQSIGPSIAGMFQQMHRGTVTNVSGNFPTPDAYNLIYLTAFAISLTSVVFAISLNGKVTVQNS</sequence>
<reference evidence="2 3" key="1">
    <citation type="journal article" date="2012" name="J. Bacteriol.">
        <title>Genome Sequence of "Candidatus Nitrosoarchaeum limnia" BG20, a Low-Salinity Ammonia-Oxidizing Archaeon from the San Francisco Bay Estuary.</title>
        <authorList>
            <person name="Mosier A.C."/>
            <person name="Allen E.E."/>
            <person name="Kim M."/>
            <person name="Ferriera S."/>
            <person name="Francis C.A."/>
        </authorList>
    </citation>
    <scope>NUCLEOTIDE SEQUENCE [LARGE SCALE GENOMIC DNA]</scope>
    <source>
        <strain evidence="2 3">BG20</strain>
    </source>
</reference>
<keyword evidence="1" id="KW-1133">Transmembrane helix</keyword>
<accession>S2E699</accession>
<keyword evidence="1" id="KW-0812">Transmembrane</keyword>
<evidence type="ECO:0008006" key="4">
    <source>
        <dbReference type="Google" id="ProtNLM"/>
    </source>
</evidence>
<dbReference type="AlphaFoldDB" id="S2E699"/>
<evidence type="ECO:0000256" key="1">
    <source>
        <dbReference type="SAM" id="Phobius"/>
    </source>
</evidence>
<gene>
    <name evidence="2" type="ORF">BG20_I2622</name>
</gene>
<keyword evidence="1" id="KW-0472">Membrane</keyword>
<dbReference type="Proteomes" id="UP000014065">
    <property type="component" value="Unassembled WGS sequence"/>
</dbReference>
<evidence type="ECO:0000313" key="2">
    <source>
        <dbReference type="EMBL" id="EPA06268.1"/>
    </source>
</evidence>
<feature type="transmembrane region" description="Helical" evidence="1">
    <location>
        <begin position="41"/>
        <end position="62"/>
    </location>
</feature>
<keyword evidence="3" id="KW-1185">Reference proteome</keyword>
<evidence type="ECO:0000313" key="3">
    <source>
        <dbReference type="Proteomes" id="UP000014065"/>
    </source>
</evidence>